<dbReference type="Pfam" id="PF00126">
    <property type="entry name" value="HTH_1"/>
    <property type="match status" value="1"/>
</dbReference>
<accession>A0A8J3ME38</accession>
<evidence type="ECO:0000256" key="1">
    <source>
        <dbReference type="ARBA" id="ARBA00009437"/>
    </source>
</evidence>
<dbReference type="Gene3D" id="1.10.10.10">
    <property type="entry name" value="Winged helix-like DNA-binding domain superfamily/Winged helix DNA-binding domain"/>
    <property type="match status" value="1"/>
</dbReference>
<feature type="domain" description="HTH lysR-type" evidence="5">
    <location>
        <begin position="1"/>
        <end position="59"/>
    </location>
</feature>
<dbReference type="EMBL" id="BNAP01000012">
    <property type="protein sequence ID" value="GHG94247.1"/>
    <property type="molecule type" value="Genomic_DNA"/>
</dbReference>
<dbReference type="InterPro" id="IPR005119">
    <property type="entry name" value="LysR_subst-bd"/>
</dbReference>
<dbReference type="FunFam" id="1.10.10.10:FF:000001">
    <property type="entry name" value="LysR family transcriptional regulator"/>
    <property type="match status" value="1"/>
</dbReference>
<dbReference type="PANTHER" id="PTHR30537:SF5">
    <property type="entry name" value="HTH-TYPE TRANSCRIPTIONAL ACTIVATOR TTDR-RELATED"/>
    <property type="match status" value="1"/>
</dbReference>
<dbReference type="AlphaFoldDB" id="A0A8J3ME38"/>
<comment type="caution">
    <text evidence="6">The sequence shown here is derived from an EMBL/GenBank/DDBJ whole genome shotgun (WGS) entry which is preliminary data.</text>
</comment>
<dbReference type="CDD" id="cd08422">
    <property type="entry name" value="PBP2_CrgA_like"/>
    <property type="match status" value="1"/>
</dbReference>
<dbReference type="InterPro" id="IPR036388">
    <property type="entry name" value="WH-like_DNA-bd_sf"/>
</dbReference>
<keyword evidence="2" id="KW-0805">Transcription regulation</keyword>
<protein>
    <submittedName>
        <fullName evidence="6">Transcriptional regulator</fullName>
    </submittedName>
</protein>
<reference evidence="6" key="2">
    <citation type="submission" date="2020-09" db="EMBL/GenBank/DDBJ databases">
        <authorList>
            <person name="Sun Q."/>
            <person name="Zhou Y."/>
        </authorList>
    </citation>
    <scope>NUCLEOTIDE SEQUENCE</scope>
    <source>
        <strain evidence="6">CGMCC 1.7081</strain>
    </source>
</reference>
<gene>
    <name evidence="6" type="ORF">GCM10010961_27240</name>
</gene>
<dbReference type="PROSITE" id="PS50931">
    <property type="entry name" value="HTH_LYSR"/>
    <property type="match status" value="1"/>
</dbReference>
<proteinExistence type="inferred from homology"/>
<dbReference type="InterPro" id="IPR000847">
    <property type="entry name" value="LysR_HTH_N"/>
</dbReference>
<dbReference type="GO" id="GO:0003677">
    <property type="term" value="F:DNA binding"/>
    <property type="evidence" value="ECO:0007669"/>
    <property type="project" value="UniProtKB-KW"/>
</dbReference>
<name>A0A8J3ME38_9RHOB</name>
<dbReference type="SUPFAM" id="SSF53850">
    <property type="entry name" value="Periplasmic binding protein-like II"/>
    <property type="match status" value="1"/>
</dbReference>
<dbReference type="PANTHER" id="PTHR30537">
    <property type="entry name" value="HTH-TYPE TRANSCRIPTIONAL REGULATOR"/>
    <property type="match status" value="1"/>
</dbReference>
<dbReference type="InterPro" id="IPR058163">
    <property type="entry name" value="LysR-type_TF_proteobact-type"/>
</dbReference>
<reference evidence="6" key="1">
    <citation type="journal article" date="2014" name="Int. J. Syst. Evol. Microbiol.">
        <title>Complete genome sequence of Corynebacterium casei LMG S-19264T (=DSM 44701T), isolated from a smear-ripened cheese.</title>
        <authorList>
            <consortium name="US DOE Joint Genome Institute (JGI-PGF)"/>
            <person name="Walter F."/>
            <person name="Albersmeier A."/>
            <person name="Kalinowski J."/>
            <person name="Ruckert C."/>
        </authorList>
    </citation>
    <scope>NUCLEOTIDE SEQUENCE</scope>
    <source>
        <strain evidence="6">CGMCC 1.7081</strain>
    </source>
</reference>
<keyword evidence="7" id="KW-1185">Reference proteome</keyword>
<keyword evidence="4" id="KW-0804">Transcription</keyword>
<evidence type="ECO:0000313" key="7">
    <source>
        <dbReference type="Proteomes" id="UP000611500"/>
    </source>
</evidence>
<keyword evidence="3" id="KW-0238">DNA-binding</keyword>
<dbReference type="GO" id="GO:0003700">
    <property type="term" value="F:DNA-binding transcription factor activity"/>
    <property type="evidence" value="ECO:0007669"/>
    <property type="project" value="InterPro"/>
</dbReference>
<dbReference type="SUPFAM" id="SSF46785">
    <property type="entry name" value="Winged helix' DNA-binding domain"/>
    <property type="match status" value="1"/>
</dbReference>
<evidence type="ECO:0000313" key="6">
    <source>
        <dbReference type="EMBL" id="GHG94247.1"/>
    </source>
</evidence>
<dbReference type="Gene3D" id="3.40.190.290">
    <property type="match status" value="1"/>
</dbReference>
<evidence type="ECO:0000256" key="3">
    <source>
        <dbReference type="ARBA" id="ARBA00023125"/>
    </source>
</evidence>
<evidence type="ECO:0000256" key="4">
    <source>
        <dbReference type="ARBA" id="ARBA00023163"/>
    </source>
</evidence>
<dbReference type="RefSeq" id="WP_028094010.1">
    <property type="nucleotide sequence ID" value="NZ_BNAP01000012.1"/>
</dbReference>
<dbReference type="Pfam" id="PF03466">
    <property type="entry name" value="LysR_substrate"/>
    <property type="match status" value="1"/>
</dbReference>
<sequence>MDRLSVMKAFCRIVERGSFARAAEDLGVSAALISRDVKLLEESLGCVLLTRTTRSMALTDHGRLYYDEARGILDRVTAMEDRVRAGAGTVAGRLRVNAPHSFGTTLLAPLLPRFLERYPDVDLTLTLEDRVIDMIEGGFDLSIRIRPDLPDSGLLARRLARVRQGLFAAPAYLAARGAPHSPADLAGHDTLEFLHSTHTGQWALTGPEGTTTVTLNSRHLIGSSLILRDMLVAGLGIGSLPDFIAAAPLQRGDLVPVLPEYERPPRYIYAVTASRLSADAKTAAFLDFLQVALRPGPDHS</sequence>
<dbReference type="Proteomes" id="UP000611500">
    <property type="component" value="Unassembled WGS sequence"/>
</dbReference>
<dbReference type="InterPro" id="IPR036390">
    <property type="entry name" value="WH_DNA-bd_sf"/>
</dbReference>
<organism evidence="6 7">
    <name type="scientific">Pseudodonghicola xiamenensis</name>
    <dbReference type="NCBI Taxonomy" id="337702"/>
    <lineage>
        <taxon>Bacteria</taxon>
        <taxon>Pseudomonadati</taxon>
        <taxon>Pseudomonadota</taxon>
        <taxon>Alphaproteobacteria</taxon>
        <taxon>Rhodobacterales</taxon>
        <taxon>Paracoccaceae</taxon>
        <taxon>Pseudodonghicola</taxon>
    </lineage>
</organism>
<comment type="similarity">
    <text evidence="1">Belongs to the LysR transcriptional regulatory family.</text>
</comment>
<evidence type="ECO:0000259" key="5">
    <source>
        <dbReference type="PROSITE" id="PS50931"/>
    </source>
</evidence>
<evidence type="ECO:0000256" key="2">
    <source>
        <dbReference type="ARBA" id="ARBA00023015"/>
    </source>
</evidence>